<evidence type="ECO:0000313" key="2">
    <source>
        <dbReference type="Proteomes" id="UP000199572"/>
    </source>
</evidence>
<evidence type="ECO:0000313" key="1">
    <source>
        <dbReference type="EMBL" id="SER11133.1"/>
    </source>
</evidence>
<proteinExistence type="predicted"/>
<organism evidence="1 2">
    <name type="scientific">Pedobacter rhizosphaerae</name>
    <dbReference type="NCBI Taxonomy" id="390241"/>
    <lineage>
        <taxon>Bacteria</taxon>
        <taxon>Pseudomonadati</taxon>
        <taxon>Bacteroidota</taxon>
        <taxon>Sphingobacteriia</taxon>
        <taxon>Sphingobacteriales</taxon>
        <taxon>Sphingobacteriaceae</taxon>
        <taxon>Pedobacter</taxon>
    </lineage>
</organism>
<dbReference type="EMBL" id="FOGG01000004">
    <property type="protein sequence ID" value="SER11133.1"/>
    <property type="molecule type" value="Genomic_DNA"/>
</dbReference>
<dbReference type="Proteomes" id="UP000199572">
    <property type="component" value="Unassembled WGS sequence"/>
</dbReference>
<dbReference type="STRING" id="390241.SAMN04488023_104159"/>
<name>A0A1H9LJP3_9SPHI</name>
<reference evidence="1 2" key="1">
    <citation type="submission" date="2016-10" db="EMBL/GenBank/DDBJ databases">
        <authorList>
            <person name="de Groot N.N."/>
        </authorList>
    </citation>
    <scope>NUCLEOTIDE SEQUENCE [LARGE SCALE GENOMIC DNA]</scope>
    <source>
        <strain evidence="1 2">DSM 18610</strain>
    </source>
</reference>
<keyword evidence="2" id="KW-1185">Reference proteome</keyword>
<dbReference type="AlphaFoldDB" id="A0A1H9LJP3"/>
<sequence>MLSPSKLYPHESGYFFYTSDKRYFNIYFTIYTIQLKEKGELRSEDKIMIGLSPIPFVPEPYTTEELYFSDGRPGEEINAAIVTAIKKFFANNQKEILLYLLSTKKGQQAARKKRFKDIVDQLGEEITYYNYEFDNGYPDNGFLVLTNNPSIEAIKALFDRYVKQFSEE</sequence>
<protein>
    <submittedName>
        <fullName evidence="1">Uncharacterized protein</fullName>
    </submittedName>
</protein>
<gene>
    <name evidence="1" type="ORF">SAMN04488023_104159</name>
</gene>
<accession>A0A1H9LJP3</accession>